<feature type="transmembrane region" description="Helical" evidence="6">
    <location>
        <begin position="81"/>
        <end position="102"/>
    </location>
</feature>
<feature type="transmembrane region" description="Helical" evidence="6">
    <location>
        <begin position="204"/>
        <end position="222"/>
    </location>
</feature>
<dbReference type="PANTHER" id="PTHR11958:SF63">
    <property type="entry name" value="AMINO ACID TRANSPORTER"/>
    <property type="match status" value="1"/>
</dbReference>
<comment type="caution">
    <text evidence="7">The sequence shown here is derived from an EMBL/GenBank/DDBJ whole genome shotgun (WGS) entry which is preliminary data.</text>
</comment>
<reference evidence="7 8" key="1">
    <citation type="submission" date="2012-12" db="EMBL/GenBank/DDBJ databases">
        <title>Genome assembly of Fulvivirga imtechensis AK7.</title>
        <authorList>
            <person name="Nupur N."/>
            <person name="Khatri I."/>
            <person name="Kumar R."/>
            <person name="Subramanian S."/>
            <person name="Pinnaka A."/>
        </authorList>
    </citation>
    <scope>NUCLEOTIDE SEQUENCE [LARGE SCALE GENOMIC DNA]</scope>
    <source>
        <strain evidence="7 8">AK7</strain>
    </source>
</reference>
<dbReference type="InterPro" id="IPR036458">
    <property type="entry name" value="Na:dicarbo_symporter_sf"/>
</dbReference>
<dbReference type="Pfam" id="PF00375">
    <property type="entry name" value="SDF"/>
    <property type="match status" value="1"/>
</dbReference>
<feature type="transmembrane region" description="Helical" evidence="6">
    <location>
        <begin position="416"/>
        <end position="437"/>
    </location>
</feature>
<keyword evidence="4 6" id="KW-1133">Transmembrane helix</keyword>
<dbReference type="GO" id="GO:0016020">
    <property type="term" value="C:membrane"/>
    <property type="evidence" value="ECO:0007669"/>
    <property type="project" value="UniProtKB-SubCell"/>
</dbReference>
<keyword evidence="5 6" id="KW-0472">Membrane</keyword>
<sequence>MKKLPLHVKIIIGLVAGIIWAFISSSLGWNEFTINWIDPFGTIFIRLLKFIAVPLVLFSIISGVSGLSDISKLGRLGAKTLGLYLITTVIAVGMGLLLVNIIKPGTFLEENQRVKNRISYERWVQQTPGVPEPKDGRHFLTDPEFRSQVEEATTGDELAAIDKKNANVAEKMESAKKTQQSSPLQFLVEMVPENIVLAISDNGLMLQVIFFAIFFGITLALIPGDKAKPVIDFVNGTNEVFLKMVDIVMRAAPFFVFALLAGVIAKMADTPAEVFEIFKGLGSYSVTLLIGLFFMIFVFYPLIATAFVKKLSYKEFFKNISPAQFLAFSTSSSAATLPVTMECVEDNMGVSKSISSFVLPVGATVNMDGTSLYQAVAVVFMAQLHMIDLTVGQQLTIVLTATLASIGSAAVPSAGLVMMIIVLQSVGLNPAWIAIIFPVDRILDMCRTVVNVTGDATVSTLIAKSEGELPKYS</sequence>
<evidence type="ECO:0000313" key="7">
    <source>
        <dbReference type="EMBL" id="ELR71429.1"/>
    </source>
</evidence>
<dbReference type="PRINTS" id="PR00173">
    <property type="entry name" value="EDTRNSPORT"/>
</dbReference>
<proteinExistence type="predicted"/>
<feature type="transmembrane region" description="Helical" evidence="6">
    <location>
        <begin position="43"/>
        <end position="61"/>
    </location>
</feature>
<dbReference type="Proteomes" id="UP000011135">
    <property type="component" value="Unassembled WGS sequence"/>
</dbReference>
<evidence type="ECO:0000256" key="3">
    <source>
        <dbReference type="ARBA" id="ARBA00022692"/>
    </source>
</evidence>
<dbReference type="GO" id="GO:0015293">
    <property type="term" value="F:symporter activity"/>
    <property type="evidence" value="ECO:0007669"/>
    <property type="project" value="InterPro"/>
</dbReference>
<dbReference type="RefSeq" id="WP_009580073.1">
    <property type="nucleotide sequence ID" value="NZ_AMZN01000040.1"/>
</dbReference>
<evidence type="ECO:0000313" key="8">
    <source>
        <dbReference type="Proteomes" id="UP000011135"/>
    </source>
</evidence>
<dbReference type="InterPro" id="IPR050746">
    <property type="entry name" value="DAACS"/>
</dbReference>
<evidence type="ECO:0000256" key="1">
    <source>
        <dbReference type="ARBA" id="ARBA00004141"/>
    </source>
</evidence>
<evidence type="ECO:0000256" key="4">
    <source>
        <dbReference type="ARBA" id="ARBA00022989"/>
    </source>
</evidence>
<accession>L8JV21</accession>
<evidence type="ECO:0000256" key="2">
    <source>
        <dbReference type="ARBA" id="ARBA00022448"/>
    </source>
</evidence>
<dbReference type="AlphaFoldDB" id="L8JV21"/>
<gene>
    <name evidence="7" type="ORF">C900_02770</name>
</gene>
<evidence type="ECO:0000256" key="5">
    <source>
        <dbReference type="ARBA" id="ARBA00023136"/>
    </source>
</evidence>
<organism evidence="7 8">
    <name type="scientific">Fulvivirga imtechensis AK7</name>
    <dbReference type="NCBI Taxonomy" id="1237149"/>
    <lineage>
        <taxon>Bacteria</taxon>
        <taxon>Pseudomonadati</taxon>
        <taxon>Bacteroidota</taxon>
        <taxon>Cytophagia</taxon>
        <taxon>Cytophagales</taxon>
        <taxon>Fulvivirgaceae</taxon>
        <taxon>Fulvivirga</taxon>
    </lineage>
</organism>
<protein>
    <submittedName>
        <fullName evidence="7">Proton/glutamate symporter</fullName>
    </submittedName>
</protein>
<dbReference type="InterPro" id="IPR001991">
    <property type="entry name" value="Na-dicarboxylate_symporter"/>
</dbReference>
<dbReference type="EMBL" id="AMZN01000040">
    <property type="protein sequence ID" value="ELR71429.1"/>
    <property type="molecule type" value="Genomic_DNA"/>
</dbReference>
<dbReference type="SUPFAM" id="SSF118215">
    <property type="entry name" value="Proton glutamate symport protein"/>
    <property type="match status" value="1"/>
</dbReference>
<keyword evidence="3 6" id="KW-0812">Transmembrane</keyword>
<feature type="transmembrane region" description="Helical" evidence="6">
    <location>
        <begin position="7"/>
        <end position="23"/>
    </location>
</feature>
<feature type="transmembrane region" description="Helical" evidence="6">
    <location>
        <begin position="247"/>
        <end position="268"/>
    </location>
</feature>
<dbReference type="Gene3D" id="1.10.3860.10">
    <property type="entry name" value="Sodium:dicarboxylate symporter"/>
    <property type="match status" value="1"/>
</dbReference>
<keyword evidence="8" id="KW-1185">Reference proteome</keyword>
<dbReference type="OrthoDB" id="9768885at2"/>
<feature type="transmembrane region" description="Helical" evidence="6">
    <location>
        <begin position="288"/>
        <end position="308"/>
    </location>
</feature>
<keyword evidence="2" id="KW-0813">Transport</keyword>
<evidence type="ECO:0000256" key="6">
    <source>
        <dbReference type="SAM" id="Phobius"/>
    </source>
</evidence>
<dbReference type="STRING" id="1237149.C900_02770"/>
<comment type="subcellular location">
    <subcellularLocation>
        <location evidence="1">Membrane</location>
        <topology evidence="1">Multi-pass membrane protein</topology>
    </subcellularLocation>
</comment>
<dbReference type="eggNOG" id="COG1301">
    <property type="taxonomic scope" value="Bacteria"/>
</dbReference>
<dbReference type="PANTHER" id="PTHR11958">
    <property type="entry name" value="SODIUM/DICARBOXYLATE SYMPORTER-RELATED"/>
    <property type="match status" value="1"/>
</dbReference>
<name>L8JV21_9BACT</name>
<dbReference type="PATRIC" id="fig|1237149.3.peg.2525"/>